<evidence type="ECO:0000313" key="3">
    <source>
        <dbReference type="EMBL" id="PWH82003.1"/>
    </source>
</evidence>
<dbReference type="GO" id="GO:0005975">
    <property type="term" value="P:carbohydrate metabolic process"/>
    <property type="evidence" value="ECO:0007669"/>
    <property type="project" value="InterPro"/>
</dbReference>
<accession>A0A2U2X2J4</accession>
<evidence type="ECO:0000256" key="1">
    <source>
        <dbReference type="SAM" id="Phobius"/>
    </source>
</evidence>
<keyword evidence="3" id="KW-0378">Hydrolase</keyword>
<keyword evidence="1" id="KW-0812">Transmembrane</keyword>
<keyword evidence="1" id="KW-0472">Membrane</keyword>
<dbReference type="Gene3D" id="3.20.20.80">
    <property type="entry name" value="Glycosidases"/>
    <property type="match status" value="1"/>
</dbReference>
<feature type="transmembrane region" description="Helical" evidence="1">
    <location>
        <begin position="12"/>
        <end position="35"/>
    </location>
</feature>
<reference evidence="3" key="2">
    <citation type="submission" date="2018-05" db="EMBL/GenBank/DDBJ databases">
        <authorList>
            <person name="Lanie J.A."/>
            <person name="Ng W.-L."/>
            <person name="Kazmierczak K.M."/>
            <person name="Andrzejewski T.M."/>
            <person name="Davidsen T.M."/>
            <person name="Wayne K.J."/>
            <person name="Tettelin H."/>
            <person name="Glass J.I."/>
            <person name="Rusch D."/>
            <person name="Podicherti R."/>
            <person name="Tsui H.-C.T."/>
            <person name="Winkler M.E."/>
        </authorList>
    </citation>
    <scope>NUCLEOTIDE SEQUENCE [LARGE SCALE GENOMIC DNA]</scope>
    <source>
        <strain evidence="3">ZY111</strain>
    </source>
</reference>
<name>A0A2U2X2J4_9FLAO</name>
<dbReference type="OrthoDB" id="9774262at2"/>
<reference evidence="3" key="1">
    <citation type="submission" date="2018-05" db="EMBL/GenBank/DDBJ databases">
        <title>Algibacter marinivivus sp. nov., isolated from sample around a algae.</title>
        <authorList>
            <person name="Zhong X."/>
        </authorList>
    </citation>
    <scope>NUCLEOTIDE SEQUENCE [LARGE SCALE GENOMIC DNA]</scope>
    <source>
        <strain evidence="3">ZY111</strain>
    </source>
</reference>
<comment type="caution">
    <text evidence="3">The sequence shown here is derived from an EMBL/GenBank/DDBJ whole genome shotgun (WGS) entry which is preliminary data.</text>
</comment>
<evidence type="ECO:0000259" key="2">
    <source>
        <dbReference type="Pfam" id="PF02836"/>
    </source>
</evidence>
<dbReference type="Pfam" id="PF02836">
    <property type="entry name" value="Glyco_hydro_2_C"/>
    <property type="match status" value="1"/>
</dbReference>
<dbReference type="InterPro" id="IPR017853">
    <property type="entry name" value="GH"/>
</dbReference>
<dbReference type="GO" id="GO:0004553">
    <property type="term" value="F:hydrolase activity, hydrolyzing O-glycosyl compounds"/>
    <property type="evidence" value="ECO:0007669"/>
    <property type="project" value="InterPro"/>
</dbReference>
<gene>
    <name evidence="3" type="ORF">DIS18_12100</name>
</gene>
<dbReference type="InterPro" id="IPR006103">
    <property type="entry name" value="Glyco_hydro_2_cat"/>
</dbReference>
<dbReference type="AlphaFoldDB" id="A0A2U2X2J4"/>
<feature type="domain" description="Glycoside hydrolase family 2 catalytic" evidence="2">
    <location>
        <begin position="313"/>
        <end position="427"/>
    </location>
</feature>
<evidence type="ECO:0000313" key="4">
    <source>
        <dbReference type="Proteomes" id="UP000245375"/>
    </source>
</evidence>
<dbReference type="PANTHER" id="PTHR31451:SF66">
    <property type="entry name" value="GLYCOSIDE HYDROLASE FAMILY 5 DOMAIN-CONTAINING PROTEIN"/>
    <property type="match status" value="1"/>
</dbReference>
<sequence length="505" mass="58294">MTGINKNILRSVLVLSYIAIIALVLFGIGSLYSYLNTGADRSTMLHTEIKKIDQYLPKLEWAPLNNEGRPMDAQTLNALQNDYLDAWYVKHVAYKTNTLAGIEDYYTENARKNITAFVAQNKLNHIAIEGTTLEHHLSLDFFSEDGQLAVVTDKNVIEFKRVFENYTLQLETKEQSTYKLIFLLEDGFWRIRHMIKEKSKDYKNKFAHASTEVSKVKGINYYPQASPWDMYGDKFDAAIITKDFKIIKEAGLNSIRIFIPYEDFGKANVKPEKLTKLKTVLNLAEAEKLKVVATLFDFYGDYTVLNWTLNQHHAETIVSALKDHSALLAWDIKNEPNLDFESRHKDLVIAWLDNMIDLVKSTDPKHPVTIGWSNAESATILKDKLDFISFHYYEDLDDLEATYKHLKSEVTNKTIAITEFGLSSYKGFWNPFGNNEDDQSDYHKKAQGIFSENDINFMSWTLYDFTEIPKEVVGRLPWRKQAQEHFGFIDQNGETKPAFKYISKK</sequence>
<dbReference type="EMBL" id="QFRI01000003">
    <property type="protein sequence ID" value="PWH82003.1"/>
    <property type="molecule type" value="Genomic_DNA"/>
</dbReference>
<dbReference type="RefSeq" id="WP_109353343.1">
    <property type="nucleotide sequence ID" value="NZ_QFRI01000003.1"/>
</dbReference>
<keyword evidence="1" id="KW-1133">Transmembrane helix</keyword>
<dbReference type="Proteomes" id="UP000245375">
    <property type="component" value="Unassembled WGS sequence"/>
</dbReference>
<dbReference type="InterPro" id="IPR045053">
    <property type="entry name" value="MAN-like"/>
</dbReference>
<keyword evidence="4" id="KW-1185">Reference proteome</keyword>
<organism evidence="3 4">
    <name type="scientific">Algibacter marinivivus</name>
    <dbReference type="NCBI Taxonomy" id="2100723"/>
    <lineage>
        <taxon>Bacteria</taxon>
        <taxon>Pseudomonadati</taxon>
        <taxon>Bacteroidota</taxon>
        <taxon>Flavobacteriia</taxon>
        <taxon>Flavobacteriales</taxon>
        <taxon>Flavobacteriaceae</taxon>
        <taxon>Algibacter</taxon>
    </lineage>
</organism>
<proteinExistence type="predicted"/>
<dbReference type="SUPFAM" id="SSF51445">
    <property type="entry name" value="(Trans)glycosidases"/>
    <property type="match status" value="1"/>
</dbReference>
<protein>
    <submittedName>
        <fullName evidence="3">Glycosyl hydrolase family 5</fullName>
    </submittedName>
</protein>
<dbReference type="PANTHER" id="PTHR31451">
    <property type="match status" value="1"/>
</dbReference>